<dbReference type="InterPro" id="IPR019734">
    <property type="entry name" value="TPR_rpt"/>
</dbReference>
<organism evidence="2 3">
    <name type="scientific">Moraxella nasicaprae</name>
    <dbReference type="NCBI Taxonomy" id="2904122"/>
    <lineage>
        <taxon>Bacteria</taxon>
        <taxon>Pseudomonadati</taxon>
        <taxon>Pseudomonadota</taxon>
        <taxon>Gammaproteobacteria</taxon>
        <taxon>Moraxellales</taxon>
        <taxon>Moraxellaceae</taxon>
        <taxon>Moraxella</taxon>
    </lineage>
</organism>
<keyword evidence="3" id="KW-1185">Reference proteome</keyword>
<evidence type="ECO:0008006" key="4">
    <source>
        <dbReference type="Google" id="ProtNLM"/>
    </source>
</evidence>
<accession>A0ABY6F2E9</accession>
<dbReference type="EMBL" id="CP089977">
    <property type="protein sequence ID" value="UXZ04204.1"/>
    <property type="molecule type" value="Genomic_DNA"/>
</dbReference>
<sequence>MAILPSYHLAYRHQTSLWCLRVIAILPILMALSAHAHADEMMSDNPSNPLTEVVNPALPEAFLDDTLIANDTEPMLDSPDLYALLDAEFAADRGDISKALTIYKAESFKKNATHVFERALGLSLEFESPDKSLAFATAWQTHNPEHLPAWFYVTHLALKAGEYKQAAAMLSTILHYDPNANLEQILTGIMPSDQSEQKELFNALIPLGQNNASVSVLRAGLLMGIGEQSAALLHVNHALSLEPTNLAFITLKLDILKLQNRMDELWAYLHQIRQKLPTEKELYLYEIRHLLAVGELNDAWQLLTLANKHTNSPDVVLLSGLVALDSGRYTNAIELLTPLTKNPDFKNQAHYYTAIGYERLGDNLNARKHYEQVHSYEQVLDARTKVMGFYMLENNIDAAVNTLVALRDEFEVYATDSYILQAELYLRQGDKQHAKDLLTIANREYPNDDRLLFASFQLLEDELSFEDRRAAIDKLLELDDFNPQYQLADVKLRLEKNPDDDTALQTAIDISHIGADDPNYDSQLQLDALLVLANHALSQQHYDAVIDYLQAPYDVMPTLNVGIALLRAYQGLDNQEMVEQVLSDLQNRFGNQDGSFDDSQIY</sequence>
<dbReference type="PANTHER" id="PTHR12558:SF13">
    <property type="entry name" value="CELL DIVISION CYCLE PROTEIN 27 HOMOLOG"/>
    <property type="match status" value="1"/>
</dbReference>
<protein>
    <recommendedName>
        <fullName evidence="4">Tetratricopeptide repeat protein</fullName>
    </recommendedName>
</protein>
<gene>
    <name evidence="2" type="ORF">LU297_06205</name>
</gene>
<keyword evidence="1" id="KW-0732">Signal</keyword>
<dbReference type="Gene3D" id="1.25.40.10">
    <property type="entry name" value="Tetratricopeptide repeat domain"/>
    <property type="match status" value="2"/>
</dbReference>
<evidence type="ECO:0000313" key="2">
    <source>
        <dbReference type="EMBL" id="UXZ04204.1"/>
    </source>
</evidence>
<feature type="chain" id="PRO_5046368733" description="Tetratricopeptide repeat protein" evidence="1">
    <location>
        <begin position="39"/>
        <end position="602"/>
    </location>
</feature>
<dbReference type="RefSeq" id="WP_263075687.1">
    <property type="nucleotide sequence ID" value="NZ_CP089977.1"/>
</dbReference>
<dbReference type="InterPro" id="IPR011990">
    <property type="entry name" value="TPR-like_helical_dom_sf"/>
</dbReference>
<name>A0ABY6F2E9_9GAMM</name>
<dbReference type="SMART" id="SM00028">
    <property type="entry name" value="TPR"/>
    <property type="match status" value="4"/>
</dbReference>
<reference evidence="2" key="1">
    <citation type="submission" date="2021-12" db="EMBL/GenBank/DDBJ databases">
        <title>taxonomy of Moraxella sp. ZY201224.</title>
        <authorList>
            <person name="Li F."/>
        </authorList>
    </citation>
    <scope>NUCLEOTIDE SEQUENCE</scope>
    <source>
        <strain evidence="2">ZY201224</strain>
    </source>
</reference>
<evidence type="ECO:0000313" key="3">
    <source>
        <dbReference type="Proteomes" id="UP001063782"/>
    </source>
</evidence>
<dbReference type="SUPFAM" id="SSF48452">
    <property type="entry name" value="TPR-like"/>
    <property type="match status" value="3"/>
</dbReference>
<dbReference type="Proteomes" id="UP001063782">
    <property type="component" value="Chromosome"/>
</dbReference>
<dbReference type="Pfam" id="PF13432">
    <property type="entry name" value="TPR_16"/>
    <property type="match status" value="1"/>
</dbReference>
<proteinExistence type="predicted"/>
<feature type="signal peptide" evidence="1">
    <location>
        <begin position="1"/>
        <end position="38"/>
    </location>
</feature>
<evidence type="ECO:0000256" key="1">
    <source>
        <dbReference type="SAM" id="SignalP"/>
    </source>
</evidence>
<dbReference type="PANTHER" id="PTHR12558">
    <property type="entry name" value="CELL DIVISION CYCLE 16,23,27"/>
    <property type="match status" value="1"/>
</dbReference>